<dbReference type="Pfam" id="PF00005">
    <property type="entry name" value="ABC_tran"/>
    <property type="match status" value="2"/>
</dbReference>
<reference evidence="6" key="1">
    <citation type="submission" date="2022-06" db="EMBL/GenBank/DDBJ databases">
        <title>Whole genome shotgun sequencing (WGS) of Rathayibacter sp. ZW T2_19, isolated from stored onions (Allium cepa).</title>
        <authorList>
            <person name="Stoll D.A."/>
            <person name="Huch M."/>
        </authorList>
    </citation>
    <scope>NUCLEOTIDE SEQUENCE</scope>
    <source>
        <strain evidence="6">ZW T2_19</strain>
    </source>
</reference>
<sequence length="565" mass="59959">MSELLRLEGVGVTYRSATVPALVDASFSVSSGEVVLIAGPSGCGKSTLLRVLNGLVPRSYRAEVTGRIEVEGRDAAPLALRDLSEVVGTLLQDPAKQVVGHSVLAEIAFGLENRGTPPREIRERAHRVAERLGLTALLSTPPHELSGGQLQLVAFAGILVLDPKVIVIDEPLANLDPDAADVLLAAVRSYVDQGGAAVIVEHRVDEVLALAPDRVVYLEEGRVVYSGDVDGFLEVASPESVKLPFSALLASASGEEEALPESIPIAPGAAARLHFEGAELGYGARTIVSAVERRFEAGERVAILGRNGAGKSTLMRAAVGLVAPTRGRVLLDARPVHELSAAELVSTCGYLFQNPGQALFSENVGAELAFGPRNLGVPEEEIPAIADAALRAVSLHDVPGILERPPRTLSFGQQRRLAVALALTLRPRTLILDEPTAGQDERSSRHFLDAVWAIEGIDSVYFITHDVDMALARADRVVVVDGGGIVADATPAEIVHDLELWHEPGEAAGGRAVLRGTDFVRAAREHGPVAGRLPRPLDLARRLRLSLDAPHSLDAPPHPLERTHP</sequence>
<dbReference type="GO" id="GO:0005524">
    <property type="term" value="F:ATP binding"/>
    <property type="evidence" value="ECO:0007669"/>
    <property type="project" value="UniProtKB-KW"/>
</dbReference>
<keyword evidence="7" id="KW-1185">Reference proteome</keyword>
<evidence type="ECO:0000256" key="3">
    <source>
        <dbReference type="ARBA" id="ARBA00022741"/>
    </source>
</evidence>
<feature type="domain" description="ABC transporter" evidence="5">
    <location>
        <begin position="273"/>
        <end position="507"/>
    </location>
</feature>
<evidence type="ECO:0000313" key="6">
    <source>
        <dbReference type="EMBL" id="MCM6761353.1"/>
    </source>
</evidence>
<evidence type="ECO:0000256" key="4">
    <source>
        <dbReference type="ARBA" id="ARBA00022840"/>
    </source>
</evidence>
<dbReference type="GO" id="GO:0042626">
    <property type="term" value="F:ATPase-coupled transmembrane transporter activity"/>
    <property type="evidence" value="ECO:0007669"/>
    <property type="project" value="TreeGrafter"/>
</dbReference>
<dbReference type="PROSITE" id="PS00211">
    <property type="entry name" value="ABC_TRANSPORTER_1"/>
    <property type="match status" value="2"/>
</dbReference>
<dbReference type="SUPFAM" id="SSF52540">
    <property type="entry name" value="P-loop containing nucleoside triphosphate hydrolases"/>
    <property type="match status" value="2"/>
</dbReference>
<name>A0A9X2ISB9_9MICO</name>
<keyword evidence="3" id="KW-0547">Nucleotide-binding</keyword>
<dbReference type="InterPro" id="IPR050095">
    <property type="entry name" value="ECF_ABC_transporter_ATP-bd"/>
</dbReference>
<dbReference type="AlphaFoldDB" id="A0A9X2ISB9"/>
<evidence type="ECO:0000256" key="2">
    <source>
        <dbReference type="ARBA" id="ARBA00022448"/>
    </source>
</evidence>
<comment type="caution">
    <text evidence="6">The sequence shown here is derived from an EMBL/GenBank/DDBJ whole genome shotgun (WGS) entry which is preliminary data.</text>
</comment>
<dbReference type="PANTHER" id="PTHR43553:SF24">
    <property type="entry name" value="ENERGY-COUPLING FACTOR TRANSPORTER ATP-BINDING PROTEIN ECFA1"/>
    <property type="match status" value="1"/>
</dbReference>
<dbReference type="EMBL" id="JAMRYM010000004">
    <property type="protein sequence ID" value="MCM6761353.1"/>
    <property type="molecule type" value="Genomic_DNA"/>
</dbReference>
<gene>
    <name evidence="6" type="ORF">NB037_02880</name>
</gene>
<keyword evidence="4 6" id="KW-0067">ATP-binding</keyword>
<dbReference type="InterPro" id="IPR015856">
    <property type="entry name" value="ABC_transpr_CbiO/EcfA_su"/>
</dbReference>
<protein>
    <submittedName>
        <fullName evidence="6">ATP-binding cassette domain-containing protein</fullName>
    </submittedName>
</protein>
<dbReference type="PROSITE" id="PS50893">
    <property type="entry name" value="ABC_TRANSPORTER_2"/>
    <property type="match status" value="2"/>
</dbReference>
<dbReference type="InterPro" id="IPR027417">
    <property type="entry name" value="P-loop_NTPase"/>
</dbReference>
<organism evidence="6 7">
    <name type="scientific">Rathayibacter rubneri</name>
    <dbReference type="NCBI Taxonomy" id="2950106"/>
    <lineage>
        <taxon>Bacteria</taxon>
        <taxon>Bacillati</taxon>
        <taxon>Actinomycetota</taxon>
        <taxon>Actinomycetes</taxon>
        <taxon>Micrococcales</taxon>
        <taxon>Microbacteriaceae</taxon>
        <taxon>Rathayibacter</taxon>
    </lineage>
</organism>
<comment type="similarity">
    <text evidence="1">Belongs to the ABC transporter superfamily.</text>
</comment>
<keyword evidence="2" id="KW-0813">Transport</keyword>
<evidence type="ECO:0000256" key="1">
    <source>
        <dbReference type="ARBA" id="ARBA00005417"/>
    </source>
</evidence>
<dbReference type="CDD" id="cd03225">
    <property type="entry name" value="ABC_cobalt_CbiO_domain1"/>
    <property type="match status" value="2"/>
</dbReference>
<proteinExistence type="inferred from homology"/>
<dbReference type="GO" id="GO:0043190">
    <property type="term" value="C:ATP-binding cassette (ABC) transporter complex"/>
    <property type="evidence" value="ECO:0007669"/>
    <property type="project" value="TreeGrafter"/>
</dbReference>
<accession>A0A9X2ISB9</accession>
<dbReference type="InterPro" id="IPR003439">
    <property type="entry name" value="ABC_transporter-like_ATP-bd"/>
</dbReference>
<dbReference type="Gene3D" id="3.40.50.300">
    <property type="entry name" value="P-loop containing nucleotide triphosphate hydrolases"/>
    <property type="match status" value="2"/>
</dbReference>
<dbReference type="GO" id="GO:0016887">
    <property type="term" value="F:ATP hydrolysis activity"/>
    <property type="evidence" value="ECO:0007669"/>
    <property type="project" value="InterPro"/>
</dbReference>
<dbReference type="InterPro" id="IPR017871">
    <property type="entry name" value="ABC_transporter-like_CS"/>
</dbReference>
<dbReference type="PANTHER" id="PTHR43553">
    <property type="entry name" value="HEAVY METAL TRANSPORTER"/>
    <property type="match status" value="1"/>
</dbReference>
<evidence type="ECO:0000313" key="7">
    <source>
        <dbReference type="Proteomes" id="UP001155240"/>
    </source>
</evidence>
<dbReference type="SMART" id="SM00382">
    <property type="entry name" value="AAA"/>
    <property type="match status" value="2"/>
</dbReference>
<feature type="domain" description="ABC transporter" evidence="5">
    <location>
        <begin position="5"/>
        <end position="245"/>
    </location>
</feature>
<dbReference type="RefSeq" id="WP_251943475.1">
    <property type="nucleotide sequence ID" value="NZ_JAMRYM010000004.1"/>
</dbReference>
<dbReference type="InterPro" id="IPR003593">
    <property type="entry name" value="AAA+_ATPase"/>
</dbReference>
<dbReference type="Proteomes" id="UP001155240">
    <property type="component" value="Unassembled WGS sequence"/>
</dbReference>
<evidence type="ECO:0000259" key="5">
    <source>
        <dbReference type="PROSITE" id="PS50893"/>
    </source>
</evidence>